<organism evidence="2 3">
    <name type="scientific">Cystoisospora suis</name>
    <dbReference type="NCBI Taxonomy" id="483139"/>
    <lineage>
        <taxon>Eukaryota</taxon>
        <taxon>Sar</taxon>
        <taxon>Alveolata</taxon>
        <taxon>Apicomplexa</taxon>
        <taxon>Conoidasida</taxon>
        <taxon>Coccidia</taxon>
        <taxon>Eucoccidiorida</taxon>
        <taxon>Eimeriorina</taxon>
        <taxon>Sarcocystidae</taxon>
        <taxon>Cystoisospora</taxon>
    </lineage>
</organism>
<dbReference type="AlphaFoldDB" id="A0A2C6KL22"/>
<name>A0A2C6KL22_9APIC</name>
<evidence type="ECO:0000313" key="3">
    <source>
        <dbReference type="Proteomes" id="UP000221165"/>
    </source>
</evidence>
<accession>A0A2C6KL22</accession>
<dbReference type="Proteomes" id="UP000221165">
    <property type="component" value="Unassembled WGS sequence"/>
</dbReference>
<dbReference type="EMBL" id="MIGC01005298">
    <property type="protein sequence ID" value="PHJ17066.1"/>
    <property type="molecule type" value="Genomic_DNA"/>
</dbReference>
<dbReference type="GeneID" id="94432445"/>
<sequence length="97" mass="12044">MRERQGKERPLDRETEEEEKEEDGERESDSRKLKAKKRERRKKERHNKKDRNGEGRRKEDNVDLIRTSCEVDRVNVKDLERKKERKRNKIHFLWILC</sequence>
<dbReference type="RefSeq" id="XP_067918791.1">
    <property type="nucleotide sequence ID" value="XM_068069234.1"/>
</dbReference>
<comment type="caution">
    <text evidence="2">The sequence shown here is derived from an EMBL/GenBank/DDBJ whole genome shotgun (WGS) entry which is preliminary data.</text>
</comment>
<dbReference type="VEuPathDB" id="ToxoDB:CSUI_009115"/>
<feature type="compositionally biased region" description="Basic residues" evidence="1">
    <location>
        <begin position="33"/>
        <end position="49"/>
    </location>
</feature>
<feature type="compositionally biased region" description="Acidic residues" evidence="1">
    <location>
        <begin position="14"/>
        <end position="26"/>
    </location>
</feature>
<keyword evidence="3" id="KW-1185">Reference proteome</keyword>
<feature type="region of interest" description="Disordered" evidence="1">
    <location>
        <begin position="1"/>
        <end position="62"/>
    </location>
</feature>
<protein>
    <submittedName>
        <fullName evidence="2">Uncharacterized protein</fullName>
    </submittedName>
</protein>
<reference evidence="2 3" key="1">
    <citation type="journal article" date="2017" name="Int. J. Parasitol.">
        <title>The genome of the protozoan parasite Cystoisospora suis and a reverse vaccinology approach to identify vaccine candidates.</title>
        <authorList>
            <person name="Palmieri N."/>
            <person name="Shrestha A."/>
            <person name="Ruttkowski B."/>
            <person name="Beck T."/>
            <person name="Vogl C."/>
            <person name="Tomley F."/>
            <person name="Blake D.P."/>
            <person name="Joachim A."/>
        </authorList>
    </citation>
    <scope>NUCLEOTIDE SEQUENCE [LARGE SCALE GENOMIC DNA]</scope>
    <source>
        <strain evidence="2 3">Wien I</strain>
    </source>
</reference>
<evidence type="ECO:0000256" key="1">
    <source>
        <dbReference type="SAM" id="MobiDB-lite"/>
    </source>
</evidence>
<evidence type="ECO:0000313" key="2">
    <source>
        <dbReference type="EMBL" id="PHJ17066.1"/>
    </source>
</evidence>
<gene>
    <name evidence="2" type="ORF">CSUI_009115</name>
</gene>
<feature type="compositionally biased region" description="Basic and acidic residues" evidence="1">
    <location>
        <begin position="50"/>
        <end position="62"/>
    </location>
</feature>
<proteinExistence type="predicted"/>
<feature type="compositionally biased region" description="Basic and acidic residues" evidence="1">
    <location>
        <begin position="1"/>
        <end position="13"/>
    </location>
</feature>